<sequence length="77" mass="8077">MGNETAEQNRYQRALSAQISAGQAPSTGGQASFREFNGKVLLEHPPADGPAPSCRGCGEPWPCGMAETAMQQVGVRS</sequence>
<gene>
    <name evidence="2" type="ORF">QO019_006178</name>
</gene>
<evidence type="ECO:0000313" key="3">
    <source>
        <dbReference type="Proteomes" id="UP001236795"/>
    </source>
</evidence>
<evidence type="ECO:0000313" key="2">
    <source>
        <dbReference type="EMBL" id="MDQ0491281.1"/>
    </source>
</evidence>
<feature type="region of interest" description="Disordered" evidence="1">
    <location>
        <begin position="1"/>
        <end position="31"/>
    </location>
</feature>
<dbReference type="RefSeq" id="WP_215188070.1">
    <property type="nucleotide sequence ID" value="NZ_JAUSWC010000031.1"/>
</dbReference>
<reference evidence="2 3" key="1">
    <citation type="submission" date="2023-07" db="EMBL/GenBank/DDBJ databases">
        <title>Genomic Encyclopedia of Type Strains, Phase IV (KMG-IV): sequencing the most valuable type-strain genomes for metagenomic binning, comparative biology and taxonomic classification.</title>
        <authorList>
            <person name="Goeker M."/>
        </authorList>
    </citation>
    <scope>NUCLEOTIDE SEQUENCE [LARGE SCALE GENOMIC DNA]</scope>
    <source>
        <strain evidence="2 3">DSM 40573</strain>
    </source>
</reference>
<name>A0ABU0KPB6_9ACTN</name>
<keyword evidence="3" id="KW-1185">Reference proteome</keyword>
<dbReference type="Proteomes" id="UP001236795">
    <property type="component" value="Unassembled WGS sequence"/>
</dbReference>
<comment type="caution">
    <text evidence="2">The sequence shown here is derived from an EMBL/GenBank/DDBJ whole genome shotgun (WGS) entry which is preliminary data.</text>
</comment>
<accession>A0ABU0KPB6</accession>
<evidence type="ECO:0000256" key="1">
    <source>
        <dbReference type="SAM" id="MobiDB-lite"/>
    </source>
</evidence>
<protein>
    <submittedName>
        <fullName evidence="2">Uncharacterized protein</fullName>
    </submittedName>
</protein>
<dbReference type="EMBL" id="JAUSWC010000031">
    <property type="protein sequence ID" value="MDQ0491281.1"/>
    <property type="molecule type" value="Genomic_DNA"/>
</dbReference>
<organism evidence="2 3">
    <name type="scientific">Streptomyces thermodiastaticus</name>
    <dbReference type="NCBI Taxonomy" id="44061"/>
    <lineage>
        <taxon>Bacteria</taxon>
        <taxon>Bacillati</taxon>
        <taxon>Actinomycetota</taxon>
        <taxon>Actinomycetes</taxon>
        <taxon>Kitasatosporales</taxon>
        <taxon>Streptomycetaceae</taxon>
        <taxon>Streptomyces</taxon>
    </lineage>
</organism>
<feature type="compositionally biased region" description="Polar residues" evidence="1">
    <location>
        <begin position="1"/>
        <end position="30"/>
    </location>
</feature>
<proteinExistence type="predicted"/>